<feature type="transmembrane region" description="Helical" evidence="1">
    <location>
        <begin position="6"/>
        <end position="26"/>
    </location>
</feature>
<dbReference type="Proteomes" id="UP000567293">
    <property type="component" value="Unassembled WGS sequence"/>
</dbReference>
<comment type="caution">
    <text evidence="2">The sequence shown here is derived from an EMBL/GenBank/DDBJ whole genome shotgun (WGS) entry which is preliminary data.</text>
</comment>
<name>A0A7V8NUX2_9BACT</name>
<protein>
    <submittedName>
        <fullName evidence="2">Uncharacterized protein</fullName>
    </submittedName>
</protein>
<dbReference type="AlphaFoldDB" id="A0A7V8NUX2"/>
<gene>
    <name evidence="2" type="ORF">HRJ53_23580</name>
</gene>
<keyword evidence="1" id="KW-0472">Membrane</keyword>
<reference evidence="2" key="1">
    <citation type="submission" date="2020-06" db="EMBL/GenBank/DDBJ databases">
        <title>Legume-microbial interactions unlock mineral nutrients during tropical forest succession.</title>
        <authorList>
            <person name="Epihov D.Z."/>
        </authorList>
    </citation>
    <scope>NUCLEOTIDE SEQUENCE [LARGE SCALE GENOMIC DNA]</scope>
    <source>
        <strain evidence="2">Pan2503</strain>
    </source>
</reference>
<evidence type="ECO:0000256" key="1">
    <source>
        <dbReference type="SAM" id="Phobius"/>
    </source>
</evidence>
<evidence type="ECO:0000313" key="3">
    <source>
        <dbReference type="Proteomes" id="UP000567293"/>
    </source>
</evidence>
<organism evidence="2 3">
    <name type="scientific">Candidatus Acidiferrum panamense</name>
    <dbReference type="NCBI Taxonomy" id="2741543"/>
    <lineage>
        <taxon>Bacteria</taxon>
        <taxon>Pseudomonadati</taxon>
        <taxon>Acidobacteriota</taxon>
        <taxon>Terriglobia</taxon>
        <taxon>Candidatus Acidiferrales</taxon>
        <taxon>Candidatus Acidiferrum</taxon>
    </lineage>
</organism>
<feature type="non-terminal residue" evidence="2">
    <location>
        <position position="147"/>
    </location>
</feature>
<proteinExistence type="predicted"/>
<keyword evidence="3" id="KW-1185">Reference proteome</keyword>
<dbReference type="EMBL" id="JACDQQ010002274">
    <property type="protein sequence ID" value="MBA0087978.1"/>
    <property type="molecule type" value="Genomic_DNA"/>
</dbReference>
<evidence type="ECO:0000313" key="2">
    <source>
        <dbReference type="EMBL" id="MBA0087978.1"/>
    </source>
</evidence>
<keyword evidence="1" id="KW-0812">Transmembrane</keyword>
<feature type="transmembrane region" description="Helical" evidence="1">
    <location>
        <begin position="56"/>
        <end position="73"/>
    </location>
</feature>
<accession>A0A7V8NUX2</accession>
<sequence>MLFVPAIHLVHLLLLPVLDLLLALLARILASKTLALLVVPLLELLTLGILLPLHLVGFPLMFLVQPGIVGSVARRACRRRAVVTDASVVLTRPIRTIGIAAVLGRAVHVSLSATLDAATAEIAGMRSCRDFRTTMVYRSQEAAIAAR</sequence>
<keyword evidence="1" id="KW-1133">Transmembrane helix</keyword>